<dbReference type="SUPFAM" id="SSF52172">
    <property type="entry name" value="CheY-like"/>
    <property type="match status" value="1"/>
</dbReference>
<name>A0A1I3NT43_9SPHI</name>
<dbReference type="InterPro" id="IPR051015">
    <property type="entry name" value="EvgA-like"/>
</dbReference>
<dbReference type="CDD" id="cd06170">
    <property type="entry name" value="LuxR_C_like"/>
    <property type="match status" value="1"/>
</dbReference>
<dbReference type="SMART" id="SM00421">
    <property type="entry name" value="HTH_LUXR"/>
    <property type="match status" value="1"/>
</dbReference>
<evidence type="ECO:0000259" key="3">
    <source>
        <dbReference type="PROSITE" id="PS50043"/>
    </source>
</evidence>
<keyword evidence="2" id="KW-0597">Phosphoprotein</keyword>
<feature type="modified residue" description="4-aspartylphosphate" evidence="2">
    <location>
        <position position="62"/>
    </location>
</feature>
<evidence type="ECO:0000256" key="2">
    <source>
        <dbReference type="PROSITE-ProRule" id="PRU00169"/>
    </source>
</evidence>
<dbReference type="PROSITE" id="PS50043">
    <property type="entry name" value="HTH_LUXR_2"/>
    <property type="match status" value="1"/>
</dbReference>
<protein>
    <submittedName>
        <fullName evidence="5">DNA-binding response regulator, NarL/FixJ family, contains REC and HTH domains</fullName>
    </submittedName>
</protein>
<keyword evidence="1 5" id="KW-0238">DNA-binding</keyword>
<dbReference type="GO" id="GO:0006355">
    <property type="term" value="P:regulation of DNA-templated transcription"/>
    <property type="evidence" value="ECO:0007669"/>
    <property type="project" value="InterPro"/>
</dbReference>
<dbReference type="PANTHER" id="PTHR45566">
    <property type="entry name" value="HTH-TYPE TRANSCRIPTIONAL REGULATOR YHJB-RELATED"/>
    <property type="match status" value="1"/>
</dbReference>
<dbReference type="Pfam" id="PF00196">
    <property type="entry name" value="GerE"/>
    <property type="match status" value="1"/>
</dbReference>
<dbReference type="PANTHER" id="PTHR45566:SF1">
    <property type="entry name" value="HTH-TYPE TRANSCRIPTIONAL REGULATOR YHJB-RELATED"/>
    <property type="match status" value="1"/>
</dbReference>
<dbReference type="AlphaFoldDB" id="A0A1I3NT43"/>
<dbReference type="PRINTS" id="PR00038">
    <property type="entry name" value="HTHLUXR"/>
</dbReference>
<sequence>MHPIGSPIAVIYDDHLLFAESFSAVLERLTLFKSVHVFVGDEQAYLRFLVKNFDEPVYLFLDYYLPQKNALTLINETRRINKKARVIIVSSVSTPSIINHILTYDPDGFLSKSSGVDIVVDCLRTMSEGQLYICPVIREIINTKSLPTDTVPFTARELEMLHYFAQGLSIIDTATRAHLSKHTIVAHRRKMMTKAQVNSITELLAYARSKELI</sequence>
<dbReference type="Pfam" id="PF00072">
    <property type="entry name" value="Response_reg"/>
    <property type="match status" value="1"/>
</dbReference>
<dbReference type="GO" id="GO:0003677">
    <property type="term" value="F:DNA binding"/>
    <property type="evidence" value="ECO:0007669"/>
    <property type="project" value="UniProtKB-KW"/>
</dbReference>
<dbReference type="InterPro" id="IPR016032">
    <property type="entry name" value="Sig_transdc_resp-reg_C-effctor"/>
</dbReference>
<dbReference type="RefSeq" id="WP_090628377.1">
    <property type="nucleotide sequence ID" value="NZ_FOQO01000007.1"/>
</dbReference>
<dbReference type="PROSITE" id="PS50110">
    <property type="entry name" value="RESPONSE_REGULATORY"/>
    <property type="match status" value="1"/>
</dbReference>
<feature type="domain" description="Response regulatory" evidence="4">
    <location>
        <begin position="8"/>
        <end position="127"/>
    </location>
</feature>
<dbReference type="InterPro" id="IPR011006">
    <property type="entry name" value="CheY-like_superfamily"/>
</dbReference>
<dbReference type="InterPro" id="IPR001789">
    <property type="entry name" value="Sig_transdc_resp-reg_receiver"/>
</dbReference>
<proteinExistence type="predicted"/>
<dbReference type="InterPro" id="IPR000792">
    <property type="entry name" value="Tscrpt_reg_LuxR_C"/>
</dbReference>
<organism evidence="5 6">
    <name type="scientific">Parapedobacter indicus</name>
    <dbReference type="NCBI Taxonomy" id="1477437"/>
    <lineage>
        <taxon>Bacteria</taxon>
        <taxon>Pseudomonadati</taxon>
        <taxon>Bacteroidota</taxon>
        <taxon>Sphingobacteriia</taxon>
        <taxon>Sphingobacteriales</taxon>
        <taxon>Sphingobacteriaceae</taxon>
        <taxon>Parapedobacter</taxon>
    </lineage>
</organism>
<accession>A0A1I3NT43</accession>
<dbReference type="Gene3D" id="3.40.50.2300">
    <property type="match status" value="1"/>
</dbReference>
<evidence type="ECO:0000313" key="5">
    <source>
        <dbReference type="EMBL" id="SFJ12451.1"/>
    </source>
</evidence>
<dbReference type="EMBL" id="FOQO01000007">
    <property type="protein sequence ID" value="SFJ12451.1"/>
    <property type="molecule type" value="Genomic_DNA"/>
</dbReference>
<reference evidence="5 6" key="1">
    <citation type="submission" date="2016-10" db="EMBL/GenBank/DDBJ databases">
        <authorList>
            <person name="de Groot N.N."/>
        </authorList>
    </citation>
    <scope>NUCLEOTIDE SEQUENCE [LARGE SCALE GENOMIC DNA]</scope>
    <source>
        <strain evidence="5 6">RK1</strain>
    </source>
</reference>
<dbReference type="SUPFAM" id="SSF46894">
    <property type="entry name" value="C-terminal effector domain of the bipartite response regulators"/>
    <property type="match status" value="1"/>
</dbReference>
<dbReference type="Proteomes" id="UP000198670">
    <property type="component" value="Unassembled WGS sequence"/>
</dbReference>
<dbReference type="CDD" id="cd00156">
    <property type="entry name" value="REC"/>
    <property type="match status" value="1"/>
</dbReference>
<evidence type="ECO:0000256" key="1">
    <source>
        <dbReference type="ARBA" id="ARBA00023125"/>
    </source>
</evidence>
<dbReference type="OrthoDB" id="9797341at2"/>
<dbReference type="STRING" id="1477437.SAMN05444682_107304"/>
<dbReference type="GO" id="GO:0000160">
    <property type="term" value="P:phosphorelay signal transduction system"/>
    <property type="evidence" value="ECO:0007669"/>
    <property type="project" value="InterPro"/>
</dbReference>
<feature type="domain" description="HTH luxR-type" evidence="3">
    <location>
        <begin position="146"/>
        <end position="211"/>
    </location>
</feature>
<evidence type="ECO:0000313" key="6">
    <source>
        <dbReference type="Proteomes" id="UP000198670"/>
    </source>
</evidence>
<gene>
    <name evidence="5" type="ORF">SAMN05444682_107304</name>
</gene>
<dbReference type="Gene3D" id="1.10.10.10">
    <property type="entry name" value="Winged helix-like DNA-binding domain superfamily/Winged helix DNA-binding domain"/>
    <property type="match status" value="1"/>
</dbReference>
<dbReference type="InterPro" id="IPR036388">
    <property type="entry name" value="WH-like_DNA-bd_sf"/>
</dbReference>
<evidence type="ECO:0000259" key="4">
    <source>
        <dbReference type="PROSITE" id="PS50110"/>
    </source>
</evidence>
<keyword evidence="6" id="KW-1185">Reference proteome</keyword>